<dbReference type="Pfam" id="PF00756">
    <property type="entry name" value="Esterase"/>
    <property type="match status" value="1"/>
</dbReference>
<feature type="domain" description="BD-FAE-like" evidence="3">
    <location>
        <begin position="472"/>
        <end position="542"/>
    </location>
</feature>
<feature type="signal peptide" evidence="1">
    <location>
        <begin position="1"/>
        <end position="24"/>
    </location>
</feature>
<dbReference type="RefSeq" id="WP_256321499.1">
    <property type="nucleotide sequence ID" value="NZ_JANGCN010000003.1"/>
</dbReference>
<dbReference type="GO" id="GO:0006508">
    <property type="term" value="P:proteolysis"/>
    <property type="evidence" value="ECO:0007669"/>
    <property type="project" value="InterPro"/>
</dbReference>
<dbReference type="InterPro" id="IPR029058">
    <property type="entry name" value="AB_hydrolase_fold"/>
</dbReference>
<dbReference type="Pfam" id="PF00326">
    <property type="entry name" value="Peptidase_S9"/>
    <property type="match status" value="1"/>
</dbReference>
<protein>
    <submittedName>
        <fullName evidence="4">Alpha/beta hydrolase-fold protein</fullName>
    </submittedName>
</protein>
<dbReference type="EMBL" id="JANGCN010000003">
    <property type="protein sequence ID" value="MCQ5152053.1"/>
    <property type="molecule type" value="Genomic_DNA"/>
</dbReference>
<dbReference type="AlphaFoldDB" id="A0AAW5KMH4"/>
<evidence type="ECO:0000259" key="2">
    <source>
        <dbReference type="Pfam" id="PF00326"/>
    </source>
</evidence>
<dbReference type="Pfam" id="PF20434">
    <property type="entry name" value="BD-FAE"/>
    <property type="match status" value="1"/>
</dbReference>
<evidence type="ECO:0000313" key="5">
    <source>
        <dbReference type="Proteomes" id="UP001206236"/>
    </source>
</evidence>
<proteinExistence type="predicted"/>
<feature type="domain" description="Peptidase S9 prolyl oligopeptidase catalytic" evidence="2">
    <location>
        <begin position="745"/>
        <end position="814"/>
    </location>
</feature>
<dbReference type="GO" id="GO:0008236">
    <property type="term" value="F:serine-type peptidase activity"/>
    <property type="evidence" value="ECO:0007669"/>
    <property type="project" value="InterPro"/>
</dbReference>
<feature type="chain" id="PRO_5043431274" evidence="1">
    <location>
        <begin position="25"/>
        <end position="898"/>
    </location>
</feature>
<dbReference type="PANTHER" id="PTHR48098">
    <property type="entry name" value="ENTEROCHELIN ESTERASE-RELATED"/>
    <property type="match status" value="1"/>
</dbReference>
<comment type="caution">
    <text evidence="4">The sequence shown here is derived from an EMBL/GenBank/DDBJ whole genome shotgun (WGS) entry which is preliminary data.</text>
</comment>
<dbReference type="InterPro" id="IPR049492">
    <property type="entry name" value="BD-FAE-like_dom"/>
</dbReference>
<gene>
    <name evidence="4" type="ORF">NE632_01935</name>
</gene>
<evidence type="ECO:0000259" key="3">
    <source>
        <dbReference type="Pfam" id="PF20434"/>
    </source>
</evidence>
<dbReference type="InterPro" id="IPR050583">
    <property type="entry name" value="Mycobacterial_A85_antigen"/>
</dbReference>
<dbReference type="Gene3D" id="3.40.50.1820">
    <property type="entry name" value="alpha/beta hydrolase"/>
    <property type="match status" value="3"/>
</dbReference>
<evidence type="ECO:0000256" key="1">
    <source>
        <dbReference type="SAM" id="SignalP"/>
    </source>
</evidence>
<dbReference type="Proteomes" id="UP001206236">
    <property type="component" value="Unassembled WGS sequence"/>
</dbReference>
<dbReference type="PROSITE" id="PS51257">
    <property type="entry name" value="PROKAR_LIPOPROTEIN"/>
    <property type="match status" value="1"/>
</dbReference>
<dbReference type="InterPro" id="IPR000801">
    <property type="entry name" value="Esterase-like"/>
</dbReference>
<evidence type="ECO:0000313" key="4">
    <source>
        <dbReference type="EMBL" id="MCQ5152053.1"/>
    </source>
</evidence>
<dbReference type="SUPFAM" id="SSF53474">
    <property type="entry name" value="alpha/beta-Hydrolases"/>
    <property type="match status" value="3"/>
</dbReference>
<reference evidence="4" key="1">
    <citation type="submission" date="2022-06" db="EMBL/GenBank/DDBJ databases">
        <title>Isolation of gut microbiota from human fecal samples.</title>
        <authorList>
            <person name="Pamer E.G."/>
            <person name="Barat B."/>
            <person name="Waligurski E."/>
            <person name="Medina S."/>
            <person name="Paddock L."/>
            <person name="Mostad J."/>
        </authorList>
    </citation>
    <scope>NUCLEOTIDE SEQUENCE</scope>
    <source>
        <strain evidence="4">DFI.5.57</strain>
    </source>
</reference>
<name>A0AAW5KMH4_9FIRM</name>
<sequence length="898" mass="100772">MNVIKRFALLGTVLMSFLTGCVTQQENTANSQTIPKAAVSSDTVKEIAQTGMSTAVPDIYLKPIEQAGTVTQITYDSKDFVRDESDITKTAYVYLPYGYDENDTETRYNICYLMHGWGGHAGEYFQYANITDMLDNMIAKGDIPPTIFVSATFYNDNSDMGFSGSVAEFRQFHRDFEEYLMPAVEGKFHTYAESTSPDDLKASRDHRAFGGFSLGSVTTWLQFCYDSDYIRYFLPMSGSCWYYGGYGDFQIEKNVDFIQQLIQDNDLDERGYFIYHGVGTNDTVKSQSIDMAEEMLSRSEVFTPDHYVFYQREGGQHDHISCREFMYNALPLFFGGDTVQTDEVTENMTVGEVKNMAAFGDFGRLLFPVDKTVSDDMTLKDVSSSSTYTWYNYIKPEKTVEIVNHLKNAAESGQQIFYNIYTEEEMQADSSLRDTGLFFFKGEDNAKFAVCNAGGGFAYVGAMHDSFPHALELSKMGYNAFALIYRPDAPYDDLARAIEFIHDNADTLKVDPDDYSLWGGSAGARMAAMLGNSDYLQQLTGRTDIGQAGAVIMQYTGYTYTSKADAPTYVCVGTSDGIANWKTMQNRLNTLESYGIPTEFHAYEGLPHGFGLGTGTVAEGWIYDAVNFWEEQLSGTIPTKREPANLQNCLMKRELLNGSIEFGTQEKDGFIVDNVLHSDTQGDIHFSSYIPESYDGSKPYALFVTLPGWEGLYFQGVGANLGESYPFEARNYNDKMIVLSTQLDDWGETSSNMAIELTEYFLEHYNIDRKKVYLHGFSGGGETGSLVMGKRPELFSAYLMTSSKWDGDLDVLANAHTPVYMAIGEDDSYYGSGYLKQAYNDLYSLYKAQGLSANEINELLVLDVKEQDYFSERGFQDQHGGGMAFAEDESIMSWLFSQ</sequence>
<keyword evidence="4" id="KW-0378">Hydrolase</keyword>
<dbReference type="PANTHER" id="PTHR48098:SF6">
    <property type="entry name" value="FERRI-BACILLIBACTIN ESTERASE BESA"/>
    <property type="match status" value="1"/>
</dbReference>
<keyword evidence="1" id="KW-0732">Signal</keyword>
<accession>A0AAW5KMH4</accession>
<organism evidence="4 5">
    <name type="scientific">Ruminococcus bicirculans</name>
    <name type="common">ex Wegman et al. 2014</name>
    <dbReference type="NCBI Taxonomy" id="1160721"/>
    <lineage>
        <taxon>Bacteria</taxon>
        <taxon>Bacillati</taxon>
        <taxon>Bacillota</taxon>
        <taxon>Clostridia</taxon>
        <taxon>Eubacteriales</taxon>
        <taxon>Oscillospiraceae</taxon>
        <taxon>Ruminococcus</taxon>
    </lineage>
</organism>
<dbReference type="InterPro" id="IPR001375">
    <property type="entry name" value="Peptidase_S9_cat"/>
</dbReference>